<evidence type="ECO:0000313" key="3">
    <source>
        <dbReference type="Proteomes" id="UP000069205"/>
    </source>
</evidence>
<keyword evidence="3" id="KW-1185">Reference proteome</keyword>
<reference evidence="2 3" key="1">
    <citation type="journal article" date="2015" name="Proc. Natl. Acad. Sci. U.S.A.">
        <title>Expanded metabolic versatility of ubiquitous nitrite-oxidizing bacteria from the genus Nitrospira.</title>
        <authorList>
            <person name="Koch H."/>
            <person name="Lucker S."/>
            <person name="Albertsen M."/>
            <person name="Kitzinger K."/>
            <person name="Herbold C."/>
            <person name="Spieck E."/>
            <person name="Nielsen P.H."/>
            <person name="Wagner M."/>
            <person name="Daims H."/>
        </authorList>
    </citation>
    <scope>NUCLEOTIDE SEQUENCE [LARGE SCALE GENOMIC DNA]</scope>
    <source>
        <strain evidence="2 3">NSP M-1</strain>
    </source>
</reference>
<dbReference type="Proteomes" id="UP000069205">
    <property type="component" value="Chromosome"/>
</dbReference>
<accession>A0A0K2GJG3</accession>
<evidence type="ECO:0000256" key="1">
    <source>
        <dbReference type="SAM" id="MobiDB-lite"/>
    </source>
</evidence>
<feature type="compositionally biased region" description="Polar residues" evidence="1">
    <location>
        <begin position="1"/>
        <end position="16"/>
    </location>
</feature>
<proteinExistence type="predicted"/>
<dbReference type="STRING" id="42253.NITMOv2_4716"/>
<dbReference type="AlphaFoldDB" id="A0A0K2GJG3"/>
<dbReference type="KEGG" id="nmv:NITMOv2_4716"/>
<protein>
    <submittedName>
        <fullName evidence="2">Uncharacterized protein</fullName>
    </submittedName>
</protein>
<organism evidence="2 3">
    <name type="scientific">Nitrospira moscoviensis</name>
    <dbReference type="NCBI Taxonomy" id="42253"/>
    <lineage>
        <taxon>Bacteria</taxon>
        <taxon>Pseudomonadati</taxon>
        <taxon>Nitrospirota</taxon>
        <taxon>Nitrospiria</taxon>
        <taxon>Nitrospirales</taxon>
        <taxon>Nitrospiraceae</taxon>
        <taxon>Nitrospira</taxon>
    </lineage>
</organism>
<gene>
    <name evidence="2" type="ORF">NITMOv2_4716</name>
</gene>
<dbReference type="PATRIC" id="fig|42253.5.peg.4648"/>
<dbReference type="EMBL" id="CP011801">
    <property type="protein sequence ID" value="ALA61085.1"/>
    <property type="molecule type" value="Genomic_DNA"/>
</dbReference>
<evidence type="ECO:0000313" key="2">
    <source>
        <dbReference type="EMBL" id="ALA61085.1"/>
    </source>
</evidence>
<feature type="region of interest" description="Disordered" evidence="1">
    <location>
        <begin position="1"/>
        <end position="28"/>
    </location>
</feature>
<sequence>MPYTGSSHNKRTSAPSPGSGRPVIPHRELGRQLERQRAMLLNSTALSLAASDISETSADLADQAAMECAHDLALEVKQRTFKNCAGSNARCN</sequence>
<name>A0A0K2GJG3_NITMO</name>